<keyword evidence="3" id="KW-1185">Reference proteome</keyword>
<dbReference type="InterPro" id="IPR029058">
    <property type="entry name" value="AB_hydrolase_fold"/>
</dbReference>
<dbReference type="OrthoDB" id="5409895at2759"/>
<dbReference type="GeneID" id="64976739"/>
<dbReference type="RefSeq" id="XP_041558928.1">
    <property type="nucleotide sequence ID" value="XM_041706554.1"/>
</dbReference>
<name>A0A7R7XSM3_9EURO</name>
<dbReference type="SUPFAM" id="SSF53474">
    <property type="entry name" value="alpha/beta-Hydrolases"/>
    <property type="match status" value="1"/>
</dbReference>
<dbReference type="KEGG" id="apuu:APUU_51445S"/>
<evidence type="ECO:0000313" key="2">
    <source>
        <dbReference type="EMBL" id="BCS26734.1"/>
    </source>
</evidence>
<accession>A0A7R7XSM3</accession>
<organism evidence="2 3">
    <name type="scientific">Aspergillus puulaauensis</name>
    <dbReference type="NCBI Taxonomy" id="1220207"/>
    <lineage>
        <taxon>Eukaryota</taxon>
        <taxon>Fungi</taxon>
        <taxon>Dikarya</taxon>
        <taxon>Ascomycota</taxon>
        <taxon>Pezizomycotina</taxon>
        <taxon>Eurotiomycetes</taxon>
        <taxon>Eurotiomycetidae</taxon>
        <taxon>Eurotiales</taxon>
        <taxon>Aspergillaceae</taxon>
        <taxon>Aspergillus</taxon>
    </lineage>
</organism>
<dbReference type="PANTHER" id="PTHR22946">
    <property type="entry name" value="DIENELACTONE HYDROLASE DOMAIN-CONTAINING PROTEIN-RELATED"/>
    <property type="match status" value="1"/>
</dbReference>
<dbReference type="InterPro" id="IPR010520">
    <property type="entry name" value="FrsA-like"/>
</dbReference>
<dbReference type="Proteomes" id="UP000654913">
    <property type="component" value="Chromosome 5"/>
</dbReference>
<gene>
    <name evidence="2" type="primary">AYG1_2</name>
    <name evidence="2" type="ORF">APUU_51445S</name>
</gene>
<dbReference type="FunFam" id="3.40.50.1820:FF:000145">
    <property type="entry name" value="Pigment biosynthesis protein"/>
    <property type="match status" value="1"/>
</dbReference>
<dbReference type="AlphaFoldDB" id="A0A7R7XSM3"/>
<keyword evidence="1" id="KW-0378">Hydrolase</keyword>
<keyword evidence="2" id="KW-0456">Lyase</keyword>
<proteinExistence type="predicted"/>
<dbReference type="InterPro" id="IPR050261">
    <property type="entry name" value="FrsA_esterase"/>
</dbReference>
<protein>
    <submittedName>
        <fullName evidence="2">Heptaketide hydrolyase ayg1</fullName>
    </submittedName>
</protein>
<reference evidence="2" key="1">
    <citation type="submission" date="2021-01" db="EMBL/GenBank/DDBJ databases">
        <authorList>
            <consortium name="Aspergillus puulaauensis MK2 genome sequencing consortium"/>
            <person name="Kazuki M."/>
            <person name="Futagami T."/>
        </authorList>
    </citation>
    <scope>NUCLEOTIDE SEQUENCE</scope>
    <source>
        <strain evidence="2">MK2</strain>
    </source>
</reference>
<dbReference type="EMBL" id="AP024447">
    <property type="protein sequence ID" value="BCS26734.1"/>
    <property type="molecule type" value="Genomic_DNA"/>
</dbReference>
<dbReference type="GO" id="GO:0016787">
    <property type="term" value="F:hydrolase activity"/>
    <property type="evidence" value="ECO:0007669"/>
    <property type="project" value="UniProtKB-KW"/>
</dbReference>
<reference evidence="2" key="2">
    <citation type="submission" date="2021-02" db="EMBL/GenBank/DDBJ databases">
        <title>Aspergillus puulaauensis MK2 genome sequence.</title>
        <authorList>
            <person name="Futagami T."/>
            <person name="Mori K."/>
            <person name="Kadooka C."/>
            <person name="Tanaka T."/>
        </authorList>
    </citation>
    <scope>NUCLEOTIDE SEQUENCE</scope>
    <source>
        <strain evidence="2">MK2</strain>
    </source>
</reference>
<dbReference type="Gene3D" id="3.40.50.1820">
    <property type="entry name" value="alpha/beta hydrolase"/>
    <property type="match status" value="1"/>
</dbReference>
<dbReference type="PANTHER" id="PTHR22946:SF12">
    <property type="entry name" value="CONIDIAL PIGMENT BIOSYNTHESIS PROTEIN AYG1 (AFU_ORTHOLOGUE AFUA_2G17550)"/>
    <property type="match status" value="1"/>
</dbReference>
<dbReference type="GO" id="GO:0016829">
    <property type="term" value="F:lyase activity"/>
    <property type="evidence" value="ECO:0007669"/>
    <property type="project" value="UniProtKB-KW"/>
</dbReference>
<sequence>MPNWILGPKFDTVYPHKGSIKTLWESRWKFACQKSVYPFHDGCYDDFEPIFQELISDDINDAESEEYTTSFFPTASSLERLAIQALDAGQREKASELLCRAAAVYRISRFPYVDVTQPDSLKRTAYDLQKGVYQRAASLWDVPMQETLITHTHRSGHDGRELPIYVRLPQATENPDPIPVILIMTGLDGYRTDNSQRSHEITARGWATVIMEIPGTADCPADPADPESPDRLCDSVLEYIMAHSRLDATRVVVWGLSAGGFYAIRAAHTHADRLLGAVAHGPGCHYFLDKEWLGHVDDHEYPFTLTTAWATKHGYKDVEEFKEHAQKKFSLVETGIVHKPSCRMLLLNGVADGVTPIEDCLELFNYGTPKEGKFFPGLPHMGYPDSLIVAYQWLEDLLGNVAPNYNDRSTQVKEIPN</sequence>
<dbReference type="Pfam" id="PF06500">
    <property type="entry name" value="FrsA-like"/>
    <property type="match status" value="1"/>
</dbReference>
<evidence type="ECO:0000256" key="1">
    <source>
        <dbReference type="ARBA" id="ARBA00022801"/>
    </source>
</evidence>
<evidence type="ECO:0000313" key="3">
    <source>
        <dbReference type="Proteomes" id="UP000654913"/>
    </source>
</evidence>